<reference evidence="1" key="1">
    <citation type="submission" date="2018-02" db="EMBL/GenBank/DDBJ databases">
        <title>Rhizophora mucronata_Transcriptome.</title>
        <authorList>
            <person name="Meera S.P."/>
            <person name="Sreeshan A."/>
            <person name="Augustine A."/>
        </authorList>
    </citation>
    <scope>NUCLEOTIDE SEQUENCE</scope>
    <source>
        <tissue evidence="1">Leaf</tissue>
    </source>
</reference>
<protein>
    <submittedName>
        <fullName evidence="1">Uncharacterized protein</fullName>
    </submittedName>
</protein>
<organism evidence="1">
    <name type="scientific">Rhizophora mucronata</name>
    <name type="common">Asiatic mangrove</name>
    <dbReference type="NCBI Taxonomy" id="61149"/>
    <lineage>
        <taxon>Eukaryota</taxon>
        <taxon>Viridiplantae</taxon>
        <taxon>Streptophyta</taxon>
        <taxon>Embryophyta</taxon>
        <taxon>Tracheophyta</taxon>
        <taxon>Spermatophyta</taxon>
        <taxon>Magnoliopsida</taxon>
        <taxon>eudicotyledons</taxon>
        <taxon>Gunneridae</taxon>
        <taxon>Pentapetalae</taxon>
        <taxon>rosids</taxon>
        <taxon>fabids</taxon>
        <taxon>Malpighiales</taxon>
        <taxon>Rhizophoraceae</taxon>
        <taxon>Rhizophora</taxon>
    </lineage>
</organism>
<proteinExistence type="predicted"/>
<dbReference type="EMBL" id="GGEC01059272">
    <property type="protein sequence ID" value="MBX39756.1"/>
    <property type="molecule type" value="Transcribed_RNA"/>
</dbReference>
<evidence type="ECO:0000313" key="1">
    <source>
        <dbReference type="EMBL" id="MBX39756.1"/>
    </source>
</evidence>
<sequence>MVLKSNSPSKNTEEKNEESIRLVERLQLELLFSLSSLLLCYHRQIFKD</sequence>
<dbReference type="AlphaFoldDB" id="A0A2P2NBA2"/>
<name>A0A2P2NBA2_RHIMU</name>
<accession>A0A2P2NBA2</accession>